<dbReference type="Proteomes" id="UP000766486">
    <property type="component" value="Unassembled WGS sequence"/>
</dbReference>
<proteinExistence type="predicted"/>
<accession>A0ABY6TZ31</accession>
<feature type="region of interest" description="Disordered" evidence="1">
    <location>
        <begin position="228"/>
        <end position="258"/>
    </location>
</feature>
<dbReference type="Gene3D" id="2.130.10.10">
    <property type="entry name" value="YVTN repeat-like/Quinoprotein amine dehydrogenase"/>
    <property type="match status" value="1"/>
</dbReference>
<feature type="compositionally biased region" description="Low complexity" evidence="1">
    <location>
        <begin position="137"/>
        <end position="158"/>
    </location>
</feature>
<feature type="compositionally biased region" description="Low complexity" evidence="1">
    <location>
        <begin position="233"/>
        <end position="248"/>
    </location>
</feature>
<protein>
    <recommendedName>
        <fullName evidence="4">Anaphase-promoting complex subunit 4 WD40 domain-containing protein</fullName>
    </recommendedName>
</protein>
<gene>
    <name evidence="2" type="ORF">CLO192961_LOCUS98139</name>
</gene>
<evidence type="ECO:0000313" key="3">
    <source>
        <dbReference type="Proteomes" id="UP000766486"/>
    </source>
</evidence>
<sequence length="720" mass="79469">MEFMALSTRGMYYPPLDKSRSVRQSKTKQLVAKEPIVVDEEQADPNGFIAGLPYHLIGVDTTEIAPSSENTGYINRHKHTFSNVSSASNTSSASNDSSLSYDSISSTTSSVPSVAPASDESVTSRYSSEQAEESKTDSTPSSTLSSSSASLAEDLSSSWPLSDNADSNPEEPGASPDKTLLVRSPSRRLSIAASSTRYRRFSSSASSLISMSELSACEAPLNIVPKTAPFPARSSSLRSNSRPSSRASTLNSEASSIPSRSFSARKPAAFASLKPLVPLIEERLPDVRRSYGPQSPESMTEALRDYELEASKSEPPARPPRPERGLDLCVKAIYRKELNTFQKRKQEPISSIDISKMGTTVVAKQGKNMLHFWDMEYDALRFTIKIPDLFHATNKYCKVPIHNHLILSDKAKLVAATTRLGNTIEIWNWAKKKKLQRIDQADRWVAARFETLEDGWSPLATFRAHENAIDLYAATDRHKKPFAKVRSINVCKAGLPLLLDNPQLALSQSSPLLVAATGPRPPKLGQAPPERQAMLVAWDISDYFEVSNAPHRFVCPWQYKGLETATPCALETHDNLVVSIWTPADRRAYRHSVIPGQGDWRLASVDVNVRHVLAWNLTHNGTRTYEIPNTTCCISPDCRYIAYSLDTPEKRTLVILNAITGQKAWSMVEEYTSRSTSQPALGKAVELTFSSDGRVLIVTDAERHTKVYDVIEMVLGSSLQ</sequence>
<dbReference type="EMBL" id="CABFNS010000698">
    <property type="protein sequence ID" value="VUC22884.1"/>
    <property type="molecule type" value="Genomic_DNA"/>
</dbReference>
<name>A0ABY6TZ31_BIOOC</name>
<feature type="compositionally biased region" description="Polar residues" evidence="1">
    <location>
        <begin position="249"/>
        <end position="258"/>
    </location>
</feature>
<evidence type="ECO:0008006" key="4">
    <source>
        <dbReference type="Google" id="ProtNLM"/>
    </source>
</evidence>
<organism evidence="2 3">
    <name type="scientific">Bionectria ochroleuca</name>
    <name type="common">Gliocladium roseum</name>
    <dbReference type="NCBI Taxonomy" id="29856"/>
    <lineage>
        <taxon>Eukaryota</taxon>
        <taxon>Fungi</taxon>
        <taxon>Dikarya</taxon>
        <taxon>Ascomycota</taxon>
        <taxon>Pezizomycotina</taxon>
        <taxon>Sordariomycetes</taxon>
        <taxon>Hypocreomycetidae</taxon>
        <taxon>Hypocreales</taxon>
        <taxon>Bionectriaceae</taxon>
        <taxon>Clonostachys</taxon>
    </lineage>
</organism>
<evidence type="ECO:0000313" key="2">
    <source>
        <dbReference type="EMBL" id="VUC22884.1"/>
    </source>
</evidence>
<evidence type="ECO:0000256" key="1">
    <source>
        <dbReference type="SAM" id="MobiDB-lite"/>
    </source>
</evidence>
<reference evidence="2 3" key="1">
    <citation type="submission" date="2019-06" db="EMBL/GenBank/DDBJ databases">
        <authorList>
            <person name="Broberg M."/>
        </authorList>
    </citation>
    <scope>NUCLEOTIDE SEQUENCE [LARGE SCALE GENOMIC DNA]</scope>
</reference>
<comment type="caution">
    <text evidence="2">The sequence shown here is derived from an EMBL/GenBank/DDBJ whole genome shotgun (WGS) entry which is preliminary data.</text>
</comment>
<dbReference type="InterPro" id="IPR015943">
    <property type="entry name" value="WD40/YVTN_repeat-like_dom_sf"/>
</dbReference>
<dbReference type="InterPro" id="IPR036322">
    <property type="entry name" value="WD40_repeat_dom_sf"/>
</dbReference>
<feature type="region of interest" description="Disordered" evidence="1">
    <location>
        <begin position="83"/>
        <end position="183"/>
    </location>
</feature>
<feature type="compositionally biased region" description="Low complexity" evidence="1">
    <location>
        <begin position="83"/>
        <end position="121"/>
    </location>
</feature>
<dbReference type="SUPFAM" id="SSF50978">
    <property type="entry name" value="WD40 repeat-like"/>
    <property type="match status" value="1"/>
</dbReference>
<keyword evidence="3" id="KW-1185">Reference proteome</keyword>